<name>A0ABT7JID4_9DEIO</name>
<protein>
    <submittedName>
        <fullName evidence="4">OmpH family outer membrane protein</fullName>
    </submittedName>
</protein>
<feature type="signal peptide" evidence="3">
    <location>
        <begin position="1"/>
        <end position="19"/>
    </location>
</feature>
<dbReference type="InterPro" id="IPR005632">
    <property type="entry name" value="Chaperone_Skp"/>
</dbReference>
<dbReference type="Gene3D" id="3.30.910.20">
    <property type="entry name" value="Skp domain"/>
    <property type="match status" value="1"/>
</dbReference>
<dbReference type="RefSeq" id="WP_285524053.1">
    <property type="nucleotide sequence ID" value="NZ_JASNGB010000115.1"/>
</dbReference>
<comment type="similarity">
    <text evidence="1">Belongs to the Skp family.</text>
</comment>
<evidence type="ECO:0000256" key="2">
    <source>
        <dbReference type="ARBA" id="ARBA00022729"/>
    </source>
</evidence>
<reference evidence="4 5" key="1">
    <citation type="submission" date="2023-05" db="EMBL/GenBank/DDBJ databases">
        <authorList>
            <person name="Gao F."/>
        </authorList>
    </citation>
    <scope>NUCLEOTIDE SEQUENCE [LARGE SCALE GENOMIC DNA]</scope>
    <source>
        <strain evidence="4 5">MIMF12</strain>
    </source>
</reference>
<evidence type="ECO:0000313" key="5">
    <source>
        <dbReference type="Proteomes" id="UP001302059"/>
    </source>
</evidence>
<dbReference type="InterPro" id="IPR024930">
    <property type="entry name" value="Skp_dom_sf"/>
</dbReference>
<organism evidence="4 5">
    <name type="scientific">Deinococcus rhizophilus</name>
    <dbReference type="NCBI Taxonomy" id="3049544"/>
    <lineage>
        <taxon>Bacteria</taxon>
        <taxon>Thermotogati</taxon>
        <taxon>Deinococcota</taxon>
        <taxon>Deinococci</taxon>
        <taxon>Deinococcales</taxon>
        <taxon>Deinococcaceae</taxon>
        <taxon>Deinococcus</taxon>
    </lineage>
</organism>
<keyword evidence="2 3" id="KW-0732">Signal</keyword>
<dbReference type="PANTHER" id="PTHR35089">
    <property type="entry name" value="CHAPERONE PROTEIN SKP"/>
    <property type="match status" value="1"/>
</dbReference>
<comment type="caution">
    <text evidence="4">The sequence shown here is derived from an EMBL/GenBank/DDBJ whole genome shotgun (WGS) entry which is preliminary data.</text>
</comment>
<dbReference type="PANTHER" id="PTHR35089:SF1">
    <property type="entry name" value="CHAPERONE PROTEIN SKP"/>
    <property type="match status" value="1"/>
</dbReference>
<dbReference type="EMBL" id="JASNGB010000115">
    <property type="protein sequence ID" value="MDL2344814.1"/>
    <property type="molecule type" value="Genomic_DNA"/>
</dbReference>
<evidence type="ECO:0000313" key="4">
    <source>
        <dbReference type="EMBL" id="MDL2344814.1"/>
    </source>
</evidence>
<gene>
    <name evidence="4" type="ORF">QOL99_11720</name>
</gene>
<dbReference type="SMART" id="SM00935">
    <property type="entry name" value="OmpH"/>
    <property type="match status" value="1"/>
</dbReference>
<proteinExistence type="inferred from homology"/>
<feature type="chain" id="PRO_5047217216" evidence="3">
    <location>
        <begin position="20"/>
        <end position="158"/>
    </location>
</feature>
<keyword evidence="5" id="KW-1185">Reference proteome</keyword>
<dbReference type="Proteomes" id="UP001302059">
    <property type="component" value="Unassembled WGS sequence"/>
</dbReference>
<evidence type="ECO:0000256" key="3">
    <source>
        <dbReference type="SAM" id="SignalP"/>
    </source>
</evidence>
<evidence type="ECO:0000256" key="1">
    <source>
        <dbReference type="ARBA" id="ARBA00009091"/>
    </source>
</evidence>
<sequence>MRYALLLLPLALLSTVPQAQKTRSRVGFVNVQQAVAAMPNSASYLSLQKRVDADLKAKQGNLQKLAAQAQKTRKAADVQAYQKAQQGLVTAQKNHSSRLAKEFKPLQTRMNSVVAAVARSSGFTVVLDRRVAAQSGVVVYANTGATDLTSAVVKALKK</sequence>
<dbReference type="SUPFAM" id="SSF111384">
    <property type="entry name" value="OmpH-like"/>
    <property type="match status" value="1"/>
</dbReference>
<dbReference type="Pfam" id="PF03938">
    <property type="entry name" value="OmpH"/>
    <property type="match status" value="1"/>
</dbReference>
<accession>A0ABT7JID4</accession>